<accession>A0ABW6GHB7</accession>
<dbReference type="CDD" id="cd00093">
    <property type="entry name" value="HTH_XRE"/>
    <property type="match status" value="1"/>
</dbReference>
<gene>
    <name evidence="2" type="ORF">ACFW6T_09150</name>
</gene>
<protein>
    <recommendedName>
        <fullName evidence="1">HTH cro/C1-type domain-containing protein</fullName>
    </recommendedName>
</protein>
<dbReference type="InterPro" id="IPR010982">
    <property type="entry name" value="Lambda_DNA-bd_dom_sf"/>
</dbReference>
<evidence type="ECO:0000313" key="2">
    <source>
        <dbReference type="EMBL" id="MFE1352140.1"/>
    </source>
</evidence>
<dbReference type="EMBL" id="JBHYPX010000013">
    <property type="protein sequence ID" value="MFE1352140.1"/>
    <property type="molecule type" value="Genomic_DNA"/>
</dbReference>
<name>A0ABW6GHB7_9ACTN</name>
<sequence length="161" mass="16920">MDEDDRTADGNASPQQQSAEAARLAARLEYLFVHVQPLGRRHTLQEVADGIRNDGAVGDTTLSVGRLSMLLNGKVPNPTVGTLRALAQFFGVPAAFFVDDDVAAQVTAQLSLLHALRTNDVRAVALRAAAVATSSAHGLDLVRTLVERAGQVAGSVPDPAE</sequence>
<dbReference type="PROSITE" id="PS50943">
    <property type="entry name" value="HTH_CROC1"/>
    <property type="match status" value="1"/>
</dbReference>
<dbReference type="SUPFAM" id="SSF47413">
    <property type="entry name" value="lambda repressor-like DNA-binding domains"/>
    <property type="match status" value="1"/>
</dbReference>
<dbReference type="InterPro" id="IPR001387">
    <property type="entry name" value="Cro/C1-type_HTH"/>
</dbReference>
<keyword evidence="3" id="KW-1185">Reference proteome</keyword>
<reference evidence="2 3" key="1">
    <citation type="submission" date="2024-09" db="EMBL/GenBank/DDBJ databases">
        <title>The Natural Products Discovery Center: Release of the First 8490 Sequenced Strains for Exploring Actinobacteria Biosynthetic Diversity.</title>
        <authorList>
            <person name="Kalkreuter E."/>
            <person name="Kautsar S.A."/>
            <person name="Yang D."/>
            <person name="Bader C.D."/>
            <person name="Teijaro C.N."/>
            <person name="Fluegel L."/>
            <person name="Davis C.M."/>
            <person name="Simpson J.R."/>
            <person name="Lauterbach L."/>
            <person name="Steele A.D."/>
            <person name="Gui C."/>
            <person name="Meng S."/>
            <person name="Li G."/>
            <person name="Viehrig K."/>
            <person name="Ye F."/>
            <person name="Su P."/>
            <person name="Kiefer A.F."/>
            <person name="Nichols A."/>
            <person name="Cepeda A.J."/>
            <person name="Yan W."/>
            <person name="Fan B."/>
            <person name="Jiang Y."/>
            <person name="Adhikari A."/>
            <person name="Zheng C.-J."/>
            <person name="Schuster L."/>
            <person name="Cowan T.M."/>
            <person name="Smanski M.J."/>
            <person name="Chevrette M.G."/>
            <person name="De Carvalho L.P.S."/>
            <person name="Shen B."/>
        </authorList>
    </citation>
    <scope>NUCLEOTIDE SEQUENCE [LARGE SCALE GENOMIC DNA]</scope>
    <source>
        <strain evidence="2 3">NPDC058753</strain>
    </source>
</reference>
<dbReference type="RefSeq" id="WP_380321799.1">
    <property type="nucleotide sequence ID" value="NZ_JBHYPW010000015.1"/>
</dbReference>
<feature type="domain" description="HTH cro/C1-type" evidence="1">
    <location>
        <begin position="62"/>
        <end position="97"/>
    </location>
</feature>
<dbReference type="Proteomes" id="UP001599542">
    <property type="component" value="Unassembled WGS sequence"/>
</dbReference>
<comment type="caution">
    <text evidence="2">The sequence shown here is derived from an EMBL/GenBank/DDBJ whole genome shotgun (WGS) entry which is preliminary data.</text>
</comment>
<organism evidence="2 3">
    <name type="scientific">Kitasatospora phosalacinea</name>
    <dbReference type="NCBI Taxonomy" id="2065"/>
    <lineage>
        <taxon>Bacteria</taxon>
        <taxon>Bacillati</taxon>
        <taxon>Actinomycetota</taxon>
        <taxon>Actinomycetes</taxon>
        <taxon>Kitasatosporales</taxon>
        <taxon>Streptomycetaceae</taxon>
        <taxon>Kitasatospora</taxon>
    </lineage>
</organism>
<dbReference type="Gene3D" id="1.10.260.40">
    <property type="entry name" value="lambda repressor-like DNA-binding domains"/>
    <property type="match status" value="1"/>
</dbReference>
<evidence type="ECO:0000259" key="1">
    <source>
        <dbReference type="PROSITE" id="PS50943"/>
    </source>
</evidence>
<proteinExistence type="predicted"/>
<evidence type="ECO:0000313" key="3">
    <source>
        <dbReference type="Proteomes" id="UP001599542"/>
    </source>
</evidence>